<feature type="domain" description="Protein kinase" evidence="17">
    <location>
        <begin position="357"/>
        <end position="641"/>
    </location>
</feature>
<keyword evidence="8" id="KW-0418">Kinase</keyword>
<evidence type="ECO:0000256" key="10">
    <source>
        <dbReference type="ARBA" id="ARBA00022989"/>
    </source>
</evidence>
<evidence type="ECO:0000313" key="19">
    <source>
        <dbReference type="EMBL" id="CDP04752.1"/>
    </source>
</evidence>
<keyword evidence="5 16" id="KW-0732">Signal</keyword>
<dbReference type="InterPro" id="IPR002902">
    <property type="entry name" value="GNK2"/>
</dbReference>
<accession>A0A068U914</accession>
<dbReference type="GO" id="GO:0005524">
    <property type="term" value="F:ATP binding"/>
    <property type="evidence" value="ECO:0007669"/>
    <property type="project" value="UniProtKB-KW"/>
</dbReference>
<dbReference type="PANTHER" id="PTHR27002">
    <property type="entry name" value="RECEPTOR-LIKE SERINE/THREONINE-PROTEIN KINASE SD1-8"/>
    <property type="match status" value="1"/>
</dbReference>
<gene>
    <name evidence="19" type="ORF">GSCOC_T00018838001</name>
</gene>
<proteinExistence type="predicted"/>
<sequence>MISKSILFSYFLLIFLVSYNTRPSYADGPFGFHCGNTAYNPNSTTGSAYTENRKLLLSTLSSNASSTTSNGFYNFTAGQDPDSMVYGMFLCRGDVDAVACGQCVANASGEILKACWNQTTAFTAYGLCLLRYSNESIFSRVTEGVPFITFVVPNATDPDQFNRVLNDMMIDIASRAANANDPSGKKFAVKEASYAPFQQSIRALGQCTPDLTSLDCENCLRDAIAYIPTYCASSPGCNVIFPSCFIRYELYSFYNPVSPAPQPARNPGPPPPPSPPSPPSPSNSTSSEGGGGISTKTVVAIVVPISIIILFIMGFCIVRRSKKTHDAISERTGATEILTIESLQYNLSEIQAATNNFAIGNRVGEGGFGPVYKGTLSNGQEIAVKRLSRSSAQGTEEFKNEIALVARLQHRNLVRLLGFCLEGEERILIYEFITNKSLDYFVFDSKKQQLLDWLRRYKIIGGIARGLLYLHEDSRLRIIHRDLKASNVLLDGNMNPKIADFGMARLFEVDQSEGNTSKIAGTLQVLAPFGYMAPEYALHGLFSVKSDVFSFGVLVLEIVSGKKNNQFYQTHGGDDLLSYAWRQWRDGTPLALMDPKMGDSYERNEVIKSIHVALLCVQDEIEQRPTMASVVLMLNSNSVTLPVPNPPAYFGRSRTQNLPIDQPESGTSTNTKLLPGPSVNEVSITELYPR</sequence>
<comment type="subcellular location">
    <subcellularLocation>
        <location evidence="1">Membrane</location>
        <topology evidence="1">Single-pass membrane protein</topology>
    </subcellularLocation>
</comment>
<keyword evidence="7" id="KW-0547">Nucleotide-binding</keyword>
<keyword evidence="2" id="KW-0723">Serine/threonine-protein kinase</keyword>
<feature type="compositionally biased region" description="Pro residues" evidence="14">
    <location>
        <begin position="260"/>
        <end position="281"/>
    </location>
</feature>
<name>A0A068U914_COFCA</name>
<keyword evidence="4 15" id="KW-0812">Transmembrane</keyword>
<dbReference type="PANTHER" id="PTHR27002:SF1050">
    <property type="entry name" value="CYSTEINE-RICH RECEPTOR-LIKE PROTEIN KINASE 5"/>
    <property type="match status" value="1"/>
</dbReference>
<feature type="transmembrane region" description="Helical" evidence="15">
    <location>
        <begin position="298"/>
        <end position="318"/>
    </location>
</feature>
<evidence type="ECO:0000259" key="18">
    <source>
        <dbReference type="PROSITE" id="PS51473"/>
    </source>
</evidence>
<keyword evidence="11 15" id="KW-0472">Membrane</keyword>
<feature type="region of interest" description="Disordered" evidence="14">
    <location>
        <begin position="650"/>
        <end position="678"/>
    </location>
</feature>
<protein>
    <recommendedName>
        <fullName evidence="21">Cysteine-rich receptor-like protein kinase 10</fullName>
    </recommendedName>
</protein>
<evidence type="ECO:0000256" key="4">
    <source>
        <dbReference type="ARBA" id="ARBA00022692"/>
    </source>
</evidence>
<dbReference type="Gene3D" id="3.30.200.20">
    <property type="entry name" value="Phosphorylase Kinase, domain 1"/>
    <property type="match status" value="1"/>
</dbReference>
<dbReference type="InterPro" id="IPR008271">
    <property type="entry name" value="Ser/Thr_kinase_AS"/>
</dbReference>
<keyword evidence="12" id="KW-0675">Receptor</keyword>
<dbReference type="CDD" id="cd23509">
    <property type="entry name" value="Gnk2-like"/>
    <property type="match status" value="2"/>
</dbReference>
<evidence type="ECO:0000256" key="7">
    <source>
        <dbReference type="ARBA" id="ARBA00022741"/>
    </source>
</evidence>
<dbReference type="EMBL" id="HG739097">
    <property type="protein sequence ID" value="CDP04752.1"/>
    <property type="molecule type" value="Genomic_DNA"/>
</dbReference>
<feature type="domain" description="Gnk2-homologous" evidence="18">
    <location>
        <begin position="27"/>
        <end position="137"/>
    </location>
</feature>
<dbReference type="Pfam" id="PF01657">
    <property type="entry name" value="Stress-antifung"/>
    <property type="match status" value="2"/>
</dbReference>
<dbReference type="GO" id="GO:0006950">
    <property type="term" value="P:response to stress"/>
    <property type="evidence" value="ECO:0007669"/>
    <property type="project" value="UniProtKB-ARBA"/>
</dbReference>
<evidence type="ECO:0000256" key="11">
    <source>
        <dbReference type="ARBA" id="ARBA00023136"/>
    </source>
</evidence>
<dbReference type="STRING" id="49390.A0A068U914"/>
<dbReference type="Pfam" id="PF07714">
    <property type="entry name" value="PK_Tyr_Ser-Thr"/>
    <property type="match status" value="1"/>
</dbReference>
<keyword evidence="13" id="KW-0325">Glycoprotein</keyword>
<dbReference type="InterPro" id="IPR001245">
    <property type="entry name" value="Ser-Thr/Tyr_kinase_cat_dom"/>
</dbReference>
<evidence type="ECO:0000256" key="15">
    <source>
        <dbReference type="SAM" id="Phobius"/>
    </source>
</evidence>
<feature type="domain" description="Gnk2-homologous" evidence="18">
    <location>
        <begin position="143"/>
        <end position="253"/>
    </location>
</feature>
<dbReference type="Gramene" id="CDP04752">
    <property type="protein sequence ID" value="CDP04752"/>
    <property type="gene ID" value="GSCOC_T00018838001"/>
</dbReference>
<evidence type="ECO:0000256" key="1">
    <source>
        <dbReference type="ARBA" id="ARBA00004167"/>
    </source>
</evidence>
<evidence type="ECO:0000256" key="8">
    <source>
        <dbReference type="ARBA" id="ARBA00022777"/>
    </source>
</evidence>
<dbReference type="InterPro" id="IPR011009">
    <property type="entry name" value="Kinase-like_dom_sf"/>
</dbReference>
<dbReference type="CDD" id="cd14066">
    <property type="entry name" value="STKc_IRAK"/>
    <property type="match status" value="1"/>
</dbReference>
<dbReference type="GO" id="GO:0004674">
    <property type="term" value="F:protein serine/threonine kinase activity"/>
    <property type="evidence" value="ECO:0007669"/>
    <property type="project" value="UniProtKB-KW"/>
</dbReference>
<evidence type="ECO:0000256" key="16">
    <source>
        <dbReference type="SAM" id="SignalP"/>
    </source>
</evidence>
<evidence type="ECO:0000256" key="12">
    <source>
        <dbReference type="ARBA" id="ARBA00023170"/>
    </source>
</evidence>
<keyword evidence="9" id="KW-0067">ATP-binding</keyword>
<dbReference type="SUPFAM" id="SSF56112">
    <property type="entry name" value="Protein kinase-like (PK-like)"/>
    <property type="match status" value="1"/>
</dbReference>
<dbReference type="Proteomes" id="UP000295252">
    <property type="component" value="Chromosome IX"/>
</dbReference>
<dbReference type="InterPro" id="IPR038408">
    <property type="entry name" value="GNK2_sf"/>
</dbReference>
<keyword evidence="20" id="KW-1185">Reference proteome</keyword>
<dbReference type="Gene3D" id="1.10.510.10">
    <property type="entry name" value="Transferase(Phosphotransferase) domain 1"/>
    <property type="match status" value="1"/>
</dbReference>
<dbReference type="InParanoid" id="A0A068U914"/>
<keyword evidence="10 15" id="KW-1133">Transmembrane helix</keyword>
<feature type="region of interest" description="Disordered" evidence="14">
    <location>
        <begin position="260"/>
        <end position="291"/>
    </location>
</feature>
<evidence type="ECO:0000256" key="3">
    <source>
        <dbReference type="ARBA" id="ARBA00022679"/>
    </source>
</evidence>
<dbReference type="PROSITE" id="PS51473">
    <property type="entry name" value="GNK2"/>
    <property type="match status" value="2"/>
</dbReference>
<dbReference type="PROSITE" id="PS00108">
    <property type="entry name" value="PROTEIN_KINASE_ST"/>
    <property type="match status" value="1"/>
</dbReference>
<evidence type="ECO:0000256" key="2">
    <source>
        <dbReference type="ARBA" id="ARBA00022527"/>
    </source>
</evidence>
<evidence type="ECO:0000256" key="14">
    <source>
        <dbReference type="SAM" id="MobiDB-lite"/>
    </source>
</evidence>
<keyword evidence="3" id="KW-0808">Transferase</keyword>
<dbReference type="PROSITE" id="PS50011">
    <property type="entry name" value="PROTEIN_KINASE_DOM"/>
    <property type="match status" value="1"/>
</dbReference>
<organism evidence="19 20">
    <name type="scientific">Coffea canephora</name>
    <name type="common">Robusta coffee</name>
    <dbReference type="NCBI Taxonomy" id="49390"/>
    <lineage>
        <taxon>Eukaryota</taxon>
        <taxon>Viridiplantae</taxon>
        <taxon>Streptophyta</taxon>
        <taxon>Embryophyta</taxon>
        <taxon>Tracheophyta</taxon>
        <taxon>Spermatophyta</taxon>
        <taxon>Magnoliopsida</taxon>
        <taxon>eudicotyledons</taxon>
        <taxon>Gunneridae</taxon>
        <taxon>Pentapetalae</taxon>
        <taxon>asterids</taxon>
        <taxon>lamiids</taxon>
        <taxon>Gentianales</taxon>
        <taxon>Rubiaceae</taxon>
        <taxon>Ixoroideae</taxon>
        <taxon>Gardenieae complex</taxon>
        <taxon>Bertiereae - Coffeeae clade</taxon>
        <taxon>Coffeeae</taxon>
        <taxon>Coffea</taxon>
    </lineage>
</organism>
<dbReference type="PhylomeDB" id="A0A068U914"/>
<feature type="compositionally biased region" description="Polar residues" evidence="14">
    <location>
        <begin position="653"/>
        <end position="672"/>
    </location>
</feature>
<dbReference type="InterPro" id="IPR000719">
    <property type="entry name" value="Prot_kinase_dom"/>
</dbReference>
<dbReference type="FunFam" id="3.30.200.20:FF:000727">
    <property type="entry name" value="Cysteine-rich RLK (RECEPTOR-like protein kinase) 23"/>
    <property type="match status" value="1"/>
</dbReference>
<dbReference type="AlphaFoldDB" id="A0A068U914"/>
<evidence type="ECO:0008006" key="21">
    <source>
        <dbReference type="Google" id="ProtNLM"/>
    </source>
</evidence>
<evidence type="ECO:0000313" key="20">
    <source>
        <dbReference type="Proteomes" id="UP000295252"/>
    </source>
</evidence>
<dbReference type="GO" id="GO:0005886">
    <property type="term" value="C:plasma membrane"/>
    <property type="evidence" value="ECO:0007669"/>
    <property type="project" value="TreeGrafter"/>
</dbReference>
<dbReference type="OMA" id="MRTILMM"/>
<feature type="chain" id="PRO_5001654678" description="Cysteine-rich receptor-like protein kinase 10" evidence="16">
    <location>
        <begin position="27"/>
        <end position="690"/>
    </location>
</feature>
<dbReference type="FunFam" id="1.10.510.10:FF:000129">
    <property type="entry name" value="cysteine-rich receptor-like protein kinase 10"/>
    <property type="match status" value="1"/>
</dbReference>
<evidence type="ECO:0000256" key="13">
    <source>
        <dbReference type="ARBA" id="ARBA00023180"/>
    </source>
</evidence>
<keyword evidence="6" id="KW-0677">Repeat</keyword>
<dbReference type="FunCoup" id="A0A068U914">
    <property type="interactions" value="379"/>
</dbReference>
<feature type="signal peptide" evidence="16">
    <location>
        <begin position="1"/>
        <end position="26"/>
    </location>
</feature>
<evidence type="ECO:0000256" key="6">
    <source>
        <dbReference type="ARBA" id="ARBA00022737"/>
    </source>
</evidence>
<evidence type="ECO:0000259" key="17">
    <source>
        <dbReference type="PROSITE" id="PS50011"/>
    </source>
</evidence>
<evidence type="ECO:0000256" key="5">
    <source>
        <dbReference type="ARBA" id="ARBA00022729"/>
    </source>
</evidence>
<dbReference type="SMART" id="SM00220">
    <property type="entry name" value="S_TKc"/>
    <property type="match status" value="1"/>
</dbReference>
<dbReference type="Gene3D" id="3.30.430.20">
    <property type="entry name" value="Gnk2 domain, C-X8-C-X2-C motif"/>
    <property type="match status" value="2"/>
</dbReference>
<evidence type="ECO:0000256" key="9">
    <source>
        <dbReference type="ARBA" id="ARBA00022840"/>
    </source>
</evidence>
<reference evidence="20" key="1">
    <citation type="journal article" date="2014" name="Science">
        <title>The coffee genome provides insight into the convergent evolution of caffeine biosynthesis.</title>
        <authorList>
            <person name="Denoeud F."/>
            <person name="Carretero-Paulet L."/>
            <person name="Dereeper A."/>
            <person name="Droc G."/>
            <person name="Guyot R."/>
            <person name="Pietrella M."/>
            <person name="Zheng C."/>
            <person name="Alberti A."/>
            <person name="Anthony F."/>
            <person name="Aprea G."/>
            <person name="Aury J.M."/>
            <person name="Bento P."/>
            <person name="Bernard M."/>
            <person name="Bocs S."/>
            <person name="Campa C."/>
            <person name="Cenci A."/>
            <person name="Combes M.C."/>
            <person name="Crouzillat D."/>
            <person name="Da Silva C."/>
            <person name="Daddiego L."/>
            <person name="De Bellis F."/>
            <person name="Dussert S."/>
            <person name="Garsmeur O."/>
            <person name="Gayraud T."/>
            <person name="Guignon V."/>
            <person name="Jahn K."/>
            <person name="Jamilloux V."/>
            <person name="Joet T."/>
            <person name="Labadie K."/>
            <person name="Lan T."/>
            <person name="Leclercq J."/>
            <person name="Lepelley M."/>
            <person name="Leroy T."/>
            <person name="Li L.T."/>
            <person name="Librado P."/>
            <person name="Lopez L."/>
            <person name="Munoz A."/>
            <person name="Noel B."/>
            <person name="Pallavicini A."/>
            <person name="Perrotta G."/>
            <person name="Poncet V."/>
            <person name="Pot D."/>
            <person name="Priyono X."/>
            <person name="Rigoreau M."/>
            <person name="Rouard M."/>
            <person name="Rozas J."/>
            <person name="Tranchant-Dubreuil C."/>
            <person name="VanBuren R."/>
            <person name="Zhang Q."/>
            <person name="Andrade A.C."/>
            <person name="Argout X."/>
            <person name="Bertrand B."/>
            <person name="de Kochko A."/>
            <person name="Graziosi G."/>
            <person name="Henry R.J."/>
            <person name="Jayarama X."/>
            <person name="Ming R."/>
            <person name="Nagai C."/>
            <person name="Rounsley S."/>
            <person name="Sankoff D."/>
            <person name="Giuliano G."/>
            <person name="Albert V.A."/>
            <person name="Wincker P."/>
            <person name="Lashermes P."/>
        </authorList>
    </citation>
    <scope>NUCLEOTIDE SEQUENCE [LARGE SCALE GENOMIC DNA]</scope>
    <source>
        <strain evidence="20">cv. DH200-94</strain>
    </source>
</reference>